<dbReference type="EMBL" id="CAJNJA010027855">
    <property type="protein sequence ID" value="CAE7587772.1"/>
    <property type="molecule type" value="Genomic_DNA"/>
</dbReference>
<name>A0A812UYG1_9DINO</name>
<feature type="non-terminal residue" evidence="1">
    <location>
        <position position="65"/>
    </location>
</feature>
<comment type="caution">
    <text evidence="1">The sequence shown here is derived from an EMBL/GenBank/DDBJ whole genome shotgun (WGS) entry which is preliminary data.</text>
</comment>
<protein>
    <submittedName>
        <fullName evidence="1">Uncharacterized protein</fullName>
    </submittedName>
</protein>
<feature type="non-terminal residue" evidence="1">
    <location>
        <position position="1"/>
    </location>
</feature>
<evidence type="ECO:0000313" key="2">
    <source>
        <dbReference type="Proteomes" id="UP000601435"/>
    </source>
</evidence>
<gene>
    <name evidence="1" type="ORF">SNEC2469_LOCUS16987</name>
</gene>
<accession>A0A812UYG1</accession>
<sequence>NALWQPGPDHDLLCQDRHGHALRPKDEAGVLRSARRGHQRVQNSCSAHRYRPPWFGEDHLCCAGE</sequence>
<dbReference type="AlphaFoldDB" id="A0A812UYG1"/>
<proteinExistence type="predicted"/>
<evidence type="ECO:0000313" key="1">
    <source>
        <dbReference type="EMBL" id="CAE7587772.1"/>
    </source>
</evidence>
<organism evidence="1 2">
    <name type="scientific">Symbiodinium necroappetens</name>
    <dbReference type="NCBI Taxonomy" id="1628268"/>
    <lineage>
        <taxon>Eukaryota</taxon>
        <taxon>Sar</taxon>
        <taxon>Alveolata</taxon>
        <taxon>Dinophyceae</taxon>
        <taxon>Suessiales</taxon>
        <taxon>Symbiodiniaceae</taxon>
        <taxon>Symbiodinium</taxon>
    </lineage>
</organism>
<dbReference type="Proteomes" id="UP000601435">
    <property type="component" value="Unassembled WGS sequence"/>
</dbReference>
<keyword evidence="2" id="KW-1185">Reference proteome</keyword>
<reference evidence="1" key="1">
    <citation type="submission" date="2021-02" db="EMBL/GenBank/DDBJ databases">
        <authorList>
            <person name="Dougan E. K."/>
            <person name="Rhodes N."/>
            <person name="Thang M."/>
            <person name="Chan C."/>
        </authorList>
    </citation>
    <scope>NUCLEOTIDE SEQUENCE</scope>
</reference>